<dbReference type="AlphaFoldDB" id="A0A512B2R4"/>
<evidence type="ECO:0000256" key="5">
    <source>
        <dbReference type="ARBA" id="ARBA00023237"/>
    </source>
</evidence>
<dbReference type="Pfam" id="PF07980">
    <property type="entry name" value="SusD_RagB"/>
    <property type="match status" value="1"/>
</dbReference>
<dbReference type="Proteomes" id="UP000321532">
    <property type="component" value="Unassembled WGS sequence"/>
</dbReference>
<comment type="similarity">
    <text evidence="2">Belongs to the SusD family.</text>
</comment>
<keyword evidence="4" id="KW-0472">Membrane</keyword>
<comment type="subcellular location">
    <subcellularLocation>
        <location evidence="1">Cell outer membrane</location>
    </subcellularLocation>
</comment>
<evidence type="ECO:0000313" key="8">
    <source>
        <dbReference type="EMBL" id="GEO06256.1"/>
    </source>
</evidence>
<evidence type="ECO:0000313" key="9">
    <source>
        <dbReference type="Proteomes" id="UP000321532"/>
    </source>
</evidence>
<dbReference type="Gene3D" id="1.25.40.390">
    <property type="match status" value="1"/>
</dbReference>
<name>A0A512B2R4_9BACT</name>
<feature type="domain" description="RagB/SusD" evidence="6">
    <location>
        <begin position="250"/>
        <end position="551"/>
    </location>
</feature>
<proteinExistence type="inferred from homology"/>
<accession>A0A512B2R4</accession>
<keyword evidence="9" id="KW-1185">Reference proteome</keyword>
<dbReference type="CDD" id="cd08977">
    <property type="entry name" value="SusD"/>
    <property type="match status" value="1"/>
</dbReference>
<keyword evidence="3" id="KW-0732">Signal</keyword>
<dbReference type="EMBL" id="BJYS01000033">
    <property type="protein sequence ID" value="GEO06256.1"/>
    <property type="molecule type" value="Genomic_DNA"/>
</dbReference>
<comment type="caution">
    <text evidence="8">The sequence shown here is derived from an EMBL/GenBank/DDBJ whole genome shotgun (WGS) entry which is preliminary data.</text>
</comment>
<evidence type="ECO:0000259" key="6">
    <source>
        <dbReference type="Pfam" id="PF07980"/>
    </source>
</evidence>
<organism evidence="8 9">
    <name type="scientific">Adhaeribacter aerolatus</name>
    <dbReference type="NCBI Taxonomy" id="670289"/>
    <lineage>
        <taxon>Bacteria</taxon>
        <taxon>Pseudomonadati</taxon>
        <taxon>Bacteroidota</taxon>
        <taxon>Cytophagia</taxon>
        <taxon>Cytophagales</taxon>
        <taxon>Hymenobacteraceae</taxon>
        <taxon>Adhaeribacter</taxon>
    </lineage>
</organism>
<dbReference type="InterPro" id="IPR012944">
    <property type="entry name" value="SusD_RagB_dom"/>
</dbReference>
<protein>
    <submittedName>
        <fullName evidence="8">Starch-binding protein</fullName>
    </submittedName>
</protein>
<feature type="domain" description="SusD-like N-terminal" evidence="7">
    <location>
        <begin position="50"/>
        <end position="198"/>
    </location>
</feature>
<keyword evidence="5" id="KW-0998">Cell outer membrane</keyword>
<dbReference type="Pfam" id="PF14322">
    <property type="entry name" value="SusD-like_3"/>
    <property type="match status" value="1"/>
</dbReference>
<reference evidence="8 9" key="1">
    <citation type="submission" date="2019-07" db="EMBL/GenBank/DDBJ databases">
        <title>Whole genome shotgun sequence of Adhaeribacter aerolatus NBRC 106133.</title>
        <authorList>
            <person name="Hosoyama A."/>
            <person name="Uohara A."/>
            <person name="Ohji S."/>
            <person name="Ichikawa N."/>
        </authorList>
    </citation>
    <scope>NUCLEOTIDE SEQUENCE [LARGE SCALE GENOMIC DNA]</scope>
    <source>
        <strain evidence="8 9">NBRC 106133</strain>
    </source>
</reference>
<dbReference type="InterPro" id="IPR011990">
    <property type="entry name" value="TPR-like_helical_dom_sf"/>
</dbReference>
<dbReference type="SUPFAM" id="SSF48452">
    <property type="entry name" value="TPR-like"/>
    <property type="match status" value="1"/>
</dbReference>
<sequence>MLAGLVGCSDLDLNPLSESSTSTFYSNQKELELAVNDLYRTGFFGNDDELYTDNYWHRAQGGNAVTYGTLNADDGAVLNFWNNAYKQIARVNSFLANKDRAKNNTPANIMTRLEAEARFVRAYQYSRLITHFGDVPFLKDQVSLEESYKLNRASKDEILQFIFSELDWAAENLPATYGSGELRRFSKGAALAIKARTALYMDKWAEARDAAKAVMDLAGTGVYALHPSYRDLFLTAAETSKEIIISVPRSQAQGVFTETAAVKDQISRNATGFGAQIPTWELMDSYEATDGLPIDESPLYNPRRPFANRDPRLAASIVEIGSTWLGFRYQPHPDTLRVKNYKTGQLVNNLDSRAVATFASYTGLLWKKGVDLTWADRLVEDNDQIILRYAEMLLTYAEAKIELGEIDAAALNALNQVRARAYSVNVNQTDKYPAVTTTDKNGLRTIIKRERRVEFAKEGLRYMDLIRWGIAEKALTKPVVGLPDPNKQDRTKWPFPGVPTIDEDGIPDYSALLSDVKVLAIRNFDKTKQYLWPIPATERRVNTNLTQNTGY</sequence>
<dbReference type="GO" id="GO:0009279">
    <property type="term" value="C:cell outer membrane"/>
    <property type="evidence" value="ECO:0007669"/>
    <property type="project" value="UniProtKB-SubCell"/>
</dbReference>
<dbReference type="InterPro" id="IPR033985">
    <property type="entry name" value="SusD-like_N"/>
</dbReference>
<evidence type="ECO:0000256" key="4">
    <source>
        <dbReference type="ARBA" id="ARBA00023136"/>
    </source>
</evidence>
<evidence type="ECO:0000259" key="7">
    <source>
        <dbReference type="Pfam" id="PF14322"/>
    </source>
</evidence>
<gene>
    <name evidence="8" type="ORF">AAE02nite_39200</name>
</gene>
<evidence type="ECO:0000256" key="3">
    <source>
        <dbReference type="ARBA" id="ARBA00022729"/>
    </source>
</evidence>
<evidence type="ECO:0000256" key="2">
    <source>
        <dbReference type="ARBA" id="ARBA00006275"/>
    </source>
</evidence>
<evidence type="ECO:0000256" key="1">
    <source>
        <dbReference type="ARBA" id="ARBA00004442"/>
    </source>
</evidence>